<keyword evidence="5" id="KW-1185">Reference proteome</keyword>
<sequence>MKKAVWKVAACMLGAWGVAAEAANAPASTNIYVYGDVGANVAKAGDTPTRGGFPVDGGAAMSVSEASSNDGSSTLQLGLGYRISPAFAVELGYAVLGTFKNTFDGRWQMNPGGESASFKSNQNVAMHGFRLAALGIYPLSDKFELFGTVGIYGLTYKNDPTSDMEAMGSRKSSAFKLRPAIGAGITYRITPSLHVRGQYEFINSSLNRAADNIVIGNTQSIRVGLVYAF</sequence>
<dbReference type="SUPFAM" id="SSF56925">
    <property type="entry name" value="OMPA-like"/>
    <property type="match status" value="1"/>
</dbReference>
<feature type="signal peptide" evidence="2">
    <location>
        <begin position="1"/>
        <end position="22"/>
    </location>
</feature>
<dbReference type="InterPro" id="IPR000498">
    <property type="entry name" value="OmpA-like_TM_dom"/>
</dbReference>
<evidence type="ECO:0000259" key="3">
    <source>
        <dbReference type="Pfam" id="PF01389"/>
    </source>
</evidence>
<dbReference type="RefSeq" id="WP_174996199.1">
    <property type="nucleotide sequence ID" value="NZ_CABPSI010000005.1"/>
</dbReference>
<dbReference type="EMBL" id="CABPSI010000005">
    <property type="protein sequence ID" value="VVE44898.1"/>
    <property type="molecule type" value="Genomic_DNA"/>
</dbReference>
<accession>A0A5E4Y8R9</accession>
<dbReference type="GO" id="GO:0009279">
    <property type="term" value="C:cell outer membrane"/>
    <property type="evidence" value="ECO:0007669"/>
    <property type="project" value="UniProtKB-SubCell"/>
</dbReference>
<evidence type="ECO:0000256" key="1">
    <source>
        <dbReference type="ARBA" id="ARBA00004442"/>
    </source>
</evidence>
<feature type="domain" description="Outer membrane protein OmpA-like transmembrane" evidence="3">
    <location>
        <begin position="63"/>
        <end position="229"/>
    </location>
</feature>
<gene>
    <name evidence="4" type="ORF">PIN31115_04330</name>
</gene>
<dbReference type="Pfam" id="PF01389">
    <property type="entry name" value="OmpA_membrane"/>
    <property type="match status" value="1"/>
</dbReference>
<feature type="chain" id="PRO_5022709524" description="Outer membrane protein OmpA-like transmembrane domain-containing protein" evidence="2">
    <location>
        <begin position="23"/>
        <end position="229"/>
    </location>
</feature>
<organism evidence="4 5">
    <name type="scientific">Pandoraea iniqua</name>
    <dbReference type="NCBI Taxonomy" id="2508288"/>
    <lineage>
        <taxon>Bacteria</taxon>
        <taxon>Pseudomonadati</taxon>
        <taxon>Pseudomonadota</taxon>
        <taxon>Betaproteobacteria</taxon>
        <taxon>Burkholderiales</taxon>
        <taxon>Burkholderiaceae</taxon>
        <taxon>Pandoraea</taxon>
    </lineage>
</organism>
<dbReference type="AlphaFoldDB" id="A0A5E4Y8R9"/>
<evidence type="ECO:0000256" key="2">
    <source>
        <dbReference type="SAM" id="SignalP"/>
    </source>
</evidence>
<evidence type="ECO:0000313" key="5">
    <source>
        <dbReference type="Proteomes" id="UP000333828"/>
    </source>
</evidence>
<reference evidence="4 5" key="1">
    <citation type="submission" date="2019-08" db="EMBL/GenBank/DDBJ databases">
        <authorList>
            <person name="Peeters C."/>
        </authorList>
    </citation>
    <scope>NUCLEOTIDE SEQUENCE [LARGE SCALE GENOMIC DNA]</scope>
    <source>
        <strain evidence="4 5">LMG 31115</strain>
    </source>
</reference>
<protein>
    <recommendedName>
        <fullName evidence="3">Outer membrane protein OmpA-like transmembrane domain-containing protein</fullName>
    </recommendedName>
</protein>
<name>A0A5E4Y8R9_9BURK</name>
<dbReference type="Proteomes" id="UP000333828">
    <property type="component" value="Unassembled WGS sequence"/>
</dbReference>
<evidence type="ECO:0000313" key="4">
    <source>
        <dbReference type="EMBL" id="VVE44898.1"/>
    </source>
</evidence>
<proteinExistence type="predicted"/>
<comment type="subcellular location">
    <subcellularLocation>
        <location evidence="1">Cell outer membrane</location>
    </subcellularLocation>
</comment>
<dbReference type="InterPro" id="IPR011250">
    <property type="entry name" value="OMP/PagP_B-barrel"/>
</dbReference>
<dbReference type="Gene3D" id="2.40.160.20">
    <property type="match status" value="1"/>
</dbReference>
<keyword evidence="2" id="KW-0732">Signal</keyword>